<feature type="coiled-coil region" evidence="1">
    <location>
        <begin position="137"/>
        <end position="168"/>
    </location>
</feature>
<keyword evidence="4" id="KW-1185">Reference proteome</keyword>
<accession>X6M9Z9</accession>
<evidence type="ECO:0008006" key="5">
    <source>
        <dbReference type="Google" id="ProtNLM"/>
    </source>
</evidence>
<feature type="coiled-coil region" evidence="1">
    <location>
        <begin position="203"/>
        <end position="230"/>
    </location>
</feature>
<feature type="compositionally biased region" description="Basic and acidic residues" evidence="2">
    <location>
        <begin position="1"/>
        <end position="11"/>
    </location>
</feature>
<dbReference type="AlphaFoldDB" id="X6M9Z9"/>
<feature type="non-terminal residue" evidence="3">
    <location>
        <position position="233"/>
    </location>
</feature>
<gene>
    <name evidence="3" type="ORF">RFI_27547</name>
</gene>
<sequence>MDCGTDRRSVRDASGSKISARTKELKSIQEKFERIDELSKVNEKLKHKLKEENRGEQEKSADQREKEAIITAGERDREIKKLKQELSTMESEISQSKQQTNEINTQRRGNEKAKLLTTLDSLGKKEADASALISAQLQTYQKEKKDLADQYKNTMQSLRDELSNKDILLSEIDNKVCCFFFFFYLKKNYLFFAFFNNNNNLIKREDVAEAKRLREENDTLQVQMETLNNEMQD</sequence>
<evidence type="ECO:0000256" key="1">
    <source>
        <dbReference type="SAM" id="Coils"/>
    </source>
</evidence>
<feature type="compositionally biased region" description="Polar residues" evidence="2">
    <location>
        <begin position="88"/>
        <end position="107"/>
    </location>
</feature>
<name>X6M9Z9_RETFI</name>
<protein>
    <recommendedName>
        <fullName evidence="5">Viral A-type inclusion protein</fullName>
    </recommendedName>
</protein>
<keyword evidence="1" id="KW-0175">Coiled coil</keyword>
<feature type="region of interest" description="Disordered" evidence="2">
    <location>
        <begin position="1"/>
        <end position="25"/>
    </location>
</feature>
<dbReference type="Proteomes" id="UP000023152">
    <property type="component" value="Unassembled WGS sequence"/>
</dbReference>
<evidence type="ECO:0000256" key="2">
    <source>
        <dbReference type="SAM" id="MobiDB-lite"/>
    </source>
</evidence>
<evidence type="ECO:0000313" key="4">
    <source>
        <dbReference type="Proteomes" id="UP000023152"/>
    </source>
</evidence>
<dbReference type="EMBL" id="ASPP01023884">
    <property type="protein sequence ID" value="ETO09830.1"/>
    <property type="molecule type" value="Genomic_DNA"/>
</dbReference>
<comment type="caution">
    <text evidence="3">The sequence shown here is derived from an EMBL/GenBank/DDBJ whole genome shotgun (WGS) entry which is preliminary data.</text>
</comment>
<feature type="region of interest" description="Disordered" evidence="2">
    <location>
        <begin position="88"/>
        <end position="108"/>
    </location>
</feature>
<proteinExistence type="predicted"/>
<evidence type="ECO:0000313" key="3">
    <source>
        <dbReference type="EMBL" id="ETO09830.1"/>
    </source>
</evidence>
<feature type="region of interest" description="Disordered" evidence="2">
    <location>
        <begin position="46"/>
        <end position="73"/>
    </location>
</feature>
<reference evidence="3 4" key="1">
    <citation type="journal article" date="2013" name="Curr. Biol.">
        <title>The Genome of the Foraminiferan Reticulomyxa filosa.</title>
        <authorList>
            <person name="Glockner G."/>
            <person name="Hulsmann N."/>
            <person name="Schleicher M."/>
            <person name="Noegel A.A."/>
            <person name="Eichinger L."/>
            <person name="Gallinger C."/>
            <person name="Pawlowski J."/>
            <person name="Sierra R."/>
            <person name="Euteneuer U."/>
            <person name="Pillet L."/>
            <person name="Moustafa A."/>
            <person name="Platzer M."/>
            <person name="Groth M."/>
            <person name="Szafranski K."/>
            <person name="Schliwa M."/>
        </authorList>
    </citation>
    <scope>NUCLEOTIDE SEQUENCE [LARGE SCALE GENOMIC DNA]</scope>
</reference>
<organism evidence="3 4">
    <name type="scientific">Reticulomyxa filosa</name>
    <dbReference type="NCBI Taxonomy" id="46433"/>
    <lineage>
        <taxon>Eukaryota</taxon>
        <taxon>Sar</taxon>
        <taxon>Rhizaria</taxon>
        <taxon>Retaria</taxon>
        <taxon>Foraminifera</taxon>
        <taxon>Monothalamids</taxon>
        <taxon>Reticulomyxidae</taxon>
        <taxon>Reticulomyxa</taxon>
    </lineage>
</organism>